<dbReference type="EMBL" id="MCFI01000010">
    <property type="protein sequence ID" value="ORY82107.1"/>
    <property type="molecule type" value="Genomic_DNA"/>
</dbReference>
<name>A0A1Y2FES1_PROLT</name>
<feature type="transmembrane region" description="Helical" evidence="9">
    <location>
        <begin position="411"/>
        <end position="434"/>
    </location>
</feature>
<evidence type="ECO:0000256" key="2">
    <source>
        <dbReference type="ARBA" id="ARBA00007779"/>
    </source>
</evidence>
<dbReference type="GO" id="GO:0005227">
    <property type="term" value="F:calcium-activated cation channel activity"/>
    <property type="evidence" value="ECO:0007669"/>
    <property type="project" value="InterPro"/>
</dbReference>
<evidence type="ECO:0000256" key="8">
    <source>
        <dbReference type="SAM" id="MobiDB-lite"/>
    </source>
</evidence>
<dbReference type="OMA" id="VVCAWAF"/>
<feature type="compositionally biased region" description="Basic and acidic residues" evidence="8">
    <location>
        <begin position="844"/>
        <end position="853"/>
    </location>
</feature>
<sequence length="946" mass="107300">MSKPDIIDIIRNANTDRGNFDVNSILSSVGFSLGISAILFVAFSLLRPRNTVVYAPKLKYADEKFAPPKLNNAPWAWIKPVLRVKEDYMLERIGLDAVIFLRFLRMCRNYLLFLTVLGCGVLIPVNLIGTNKLSSSNTNGTNPLLKLSTAGLYGSWLYAHIGMSYIFTLALLLLIWHNQKRVIQLRRKYFASDEFQASLHSRTLMLIDLPSQARSDAALAERASTLKQAKPYSQVQMGRDVGKIPALIESHEAAVRKLEGYLASYLKNPDKLPAKRPTHKGQDAIDYYSSRVRSLEKQIEVARDEYEAFRTKPYGFISYPAIPQAHAVAKANKGDSNVFLAPKPRDIIWKNMGTRQSTRTSNRIFGNVLFVFMCILWTVPNALVATFLQNIYNLGYVWPWFQGRINANPKLWAAVQGVLAPLILTLFFLLLPVLMRRLSQFSGSLTKTSRERNVFHKLYLFFFVNNFVIFTLFGVVWSFVVSSIVQTAQDQTGFAGFWRALKKSDFFAGASNAIINTSTFWILYVAQRNLGCFVDLVQIWILVLKWVKRTFFSPSPREMIEWSAPQPFDYASYYNSFLYNFTIVVTYAAIAPLILPFGLLYFVISGVTYKYTLLYVSITKVESGGSFWRVLVNRLLWILALANLVLFVVIWIKIRIYTAIAVAPIFVLLIAFKLFLWKKYDTVFEYCLEEASESQVPMVHKNDAKKDRLRQRFGHPALTQPLMVPMVYEKSRHLLRQVYKGRLTDDESGSLFADSQTFSGDGIAMTTPHKVGQSPFADSPGSTGTQTPGLSRAGSFEGRFELVREGDVADEKYVHQVAEANGNDEHLFADVSRPGTRQGSLAPSEHEDWSRPSTRGIERKPVFATTTPPRAPYPLMQQPSESAMYTLQDTYSTASLGEATAYHGALQHPAYVEDQDDYTNLLRQEDVGHQEDYERRAPSQRPPRPW</sequence>
<keyword evidence="3" id="KW-0813">Transport</keyword>
<feature type="region of interest" description="Disordered" evidence="8">
    <location>
        <begin position="833"/>
        <end position="853"/>
    </location>
</feature>
<feature type="coiled-coil region" evidence="7">
    <location>
        <begin position="285"/>
        <end position="312"/>
    </location>
</feature>
<evidence type="ECO:0008006" key="15">
    <source>
        <dbReference type="Google" id="ProtNLM"/>
    </source>
</evidence>
<evidence type="ECO:0000313" key="13">
    <source>
        <dbReference type="EMBL" id="ORY82107.1"/>
    </source>
</evidence>
<feature type="transmembrane region" description="Helical" evidence="9">
    <location>
        <begin position="364"/>
        <end position="391"/>
    </location>
</feature>
<keyword evidence="14" id="KW-1185">Reference proteome</keyword>
<reference evidence="13 14" key="1">
    <citation type="submission" date="2016-07" db="EMBL/GenBank/DDBJ databases">
        <title>Pervasive Adenine N6-methylation of Active Genes in Fungi.</title>
        <authorList>
            <consortium name="DOE Joint Genome Institute"/>
            <person name="Mondo S.J."/>
            <person name="Dannebaum R.O."/>
            <person name="Kuo R.C."/>
            <person name="Labutti K."/>
            <person name="Haridas S."/>
            <person name="Kuo A."/>
            <person name="Salamov A."/>
            <person name="Ahrendt S.R."/>
            <person name="Lipzen A."/>
            <person name="Sullivan W."/>
            <person name="Andreopoulos W.B."/>
            <person name="Clum A."/>
            <person name="Lindquist E."/>
            <person name="Daum C."/>
            <person name="Ramamoorthy G.K."/>
            <person name="Gryganskyi A."/>
            <person name="Culley D."/>
            <person name="Magnuson J.K."/>
            <person name="James T.Y."/>
            <person name="O'Malley M.A."/>
            <person name="Stajich J.E."/>
            <person name="Spatafora J.W."/>
            <person name="Visel A."/>
            <person name="Grigoriev I.V."/>
        </authorList>
    </citation>
    <scope>NUCLEOTIDE SEQUENCE [LARGE SCALE GENOMIC DNA]</scope>
    <source>
        <strain evidence="13 14">12-1054</strain>
    </source>
</reference>
<dbReference type="PANTHER" id="PTHR13018:SF149">
    <property type="entry name" value="DOMAIN PROTEIN, PUTATIVE (AFU_ORTHOLOGUE AFUA_3G11660)-RELATED"/>
    <property type="match status" value="1"/>
</dbReference>
<feature type="compositionally biased region" description="Polar residues" evidence="8">
    <location>
        <begin position="780"/>
        <end position="789"/>
    </location>
</feature>
<dbReference type="STRING" id="56484.A0A1Y2FES1"/>
<keyword evidence="4 9" id="KW-0812">Transmembrane</keyword>
<dbReference type="InterPro" id="IPR003864">
    <property type="entry name" value="CSC1/OSCA1-like_7TM"/>
</dbReference>
<evidence type="ECO:0000256" key="7">
    <source>
        <dbReference type="SAM" id="Coils"/>
    </source>
</evidence>
<dbReference type="Pfam" id="PF14703">
    <property type="entry name" value="PHM7_cyt"/>
    <property type="match status" value="1"/>
</dbReference>
<feature type="transmembrane region" description="Helical" evidence="9">
    <location>
        <begin position="506"/>
        <end position="523"/>
    </location>
</feature>
<comment type="similarity">
    <text evidence="2">Belongs to the CSC1 (TC 1.A.17) family.</text>
</comment>
<feature type="transmembrane region" description="Helical" evidence="9">
    <location>
        <begin position="635"/>
        <end position="652"/>
    </location>
</feature>
<feature type="region of interest" description="Disordered" evidence="8">
    <location>
        <begin position="773"/>
        <end position="793"/>
    </location>
</feature>
<dbReference type="GeneID" id="63786008"/>
<evidence type="ECO:0000256" key="1">
    <source>
        <dbReference type="ARBA" id="ARBA00004141"/>
    </source>
</evidence>
<evidence type="ECO:0000256" key="4">
    <source>
        <dbReference type="ARBA" id="ARBA00022692"/>
    </source>
</evidence>
<feature type="domain" description="CSC1/OSCA1-like cytosolic" evidence="12">
    <location>
        <begin position="201"/>
        <end position="351"/>
    </location>
</feature>
<dbReference type="OrthoDB" id="2150324at2759"/>
<dbReference type="Proteomes" id="UP000193685">
    <property type="component" value="Unassembled WGS sequence"/>
</dbReference>
<accession>A0A1Y2FES1</accession>
<dbReference type="InterPro" id="IPR027815">
    <property type="entry name" value="CSC1/OSCA1-like_cyt"/>
</dbReference>
<evidence type="ECO:0000256" key="5">
    <source>
        <dbReference type="ARBA" id="ARBA00022989"/>
    </source>
</evidence>
<evidence type="ECO:0000313" key="14">
    <source>
        <dbReference type="Proteomes" id="UP000193685"/>
    </source>
</evidence>
<feature type="region of interest" description="Disordered" evidence="8">
    <location>
        <begin position="915"/>
        <end position="946"/>
    </location>
</feature>
<keyword evidence="5 9" id="KW-1133">Transmembrane helix</keyword>
<feature type="compositionally biased region" description="Basic and acidic residues" evidence="8">
    <location>
        <begin position="923"/>
        <end position="937"/>
    </location>
</feature>
<proteinExistence type="inferred from homology"/>
<dbReference type="RefSeq" id="XP_040725241.1">
    <property type="nucleotide sequence ID" value="XM_040869409.1"/>
</dbReference>
<feature type="transmembrane region" description="Helical" evidence="9">
    <location>
        <begin position="156"/>
        <end position="176"/>
    </location>
</feature>
<dbReference type="GO" id="GO:0005886">
    <property type="term" value="C:plasma membrane"/>
    <property type="evidence" value="ECO:0007669"/>
    <property type="project" value="TreeGrafter"/>
</dbReference>
<feature type="transmembrane region" description="Helical" evidence="9">
    <location>
        <begin position="25"/>
        <end position="46"/>
    </location>
</feature>
<evidence type="ECO:0000259" key="10">
    <source>
        <dbReference type="Pfam" id="PF02714"/>
    </source>
</evidence>
<feature type="transmembrane region" description="Helical" evidence="9">
    <location>
        <begin position="530"/>
        <end position="547"/>
    </location>
</feature>
<feature type="transmembrane region" description="Helical" evidence="9">
    <location>
        <begin position="458"/>
        <end position="486"/>
    </location>
</feature>
<gene>
    <name evidence="13" type="ORF">BCR37DRAFT_380043</name>
</gene>
<comment type="subcellular location">
    <subcellularLocation>
        <location evidence="1">Membrane</location>
        <topology evidence="1">Multi-pass membrane protein</topology>
    </subcellularLocation>
</comment>
<evidence type="ECO:0000259" key="11">
    <source>
        <dbReference type="Pfam" id="PF13967"/>
    </source>
</evidence>
<dbReference type="PANTHER" id="PTHR13018">
    <property type="entry name" value="PROBABLE MEMBRANE PROTEIN DUF221-RELATED"/>
    <property type="match status" value="1"/>
</dbReference>
<evidence type="ECO:0000259" key="12">
    <source>
        <dbReference type="Pfam" id="PF14703"/>
    </source>
</evidence>
<evidence type="ECO:0000256" key="3">
    <source>
        <dbReference type="ARBA" id="ARBA00022448"/>
    </source>
</evidence>
<dbReference type="InterPro" id="IPR032880">
    <property type="entry name" value="CSC1/OSCA1-like_N"/>
</dbReference>
<protein>
    <recommendedName>
        <fullName evidence="15">DUF221-domain-containing protein</fullName>
    </recommendedName>
</protein>
<feature type="domain" description="CSC1/OSCA1-like 7TM region" evidence="10">
    <location>
        <begin position="363"/>
        <end position="648"/>
    </location>
</feature>
<keyword evidence="7" id="KW-0175">Coiled coil</keyword>
<organism evidence="13 14">
    <name type="scientific">Protomyces lactucae-debilis</name>
    <dbReference type="NCBI Taxonomy" id="2754530"/>
    <lineage>
        <taxon>Eukaryota</taxon>
        <taxon>Fungi</taxon>
        <taxon>Dikarya</taxon>
        <taxon>Ascomycota</taxon>
        <taxon>Taphrinomycotina</taxon>
        <taxon>Taphrinomycetes</taxon>
        <taxon>Taphrinales</taxon>
        <taxon>Protomycetaceae</taxon>
        <taxon>Protomyces</taxon>
    </lineage>
</organism>
<dbReference type="Pfam" id="PF13967">
    <property type="entry name" value="RSN1_TM"/>
    <property type="match status" value="1"/>
</dbReference>
<feature type="transmembrane region" description="Helical" evidence="9">
    <location>
        <begin position="658"/>
        <end position="676"/>
    </location>
</feature>
<evidence type="ECO:0000256" key="6">
    <source>
        <dbReference type="ARBA" id="ARBA00023136"/>
    </source>
</evidence>
<dbReference type="AlphaFoldDB" id="A0A1Y2FES1"/>
<keyword evidence="6 9" id="KW-0472">Membrane</keyword>
<comment type="caution">
    <text evidence="13">The sequence shown here is derived from an EMBL/GenBank/DDBJ whole genome shotgun (WGS) entry which is preliminary data.</text>
</comment>
<feature type="transmembrane region" description="Helical" evidence="9">
    <location>
        <begin position="577"/>
        <end position="604"/>
    </location>
</feature>
<dbReference type="InterPro" id="IPR045122">
    <property type="entry name" value="Csc1-like"/>
</dbReference>
<feature type="transmembrane region" description="Helical" evidence="9">
    <location>
        <begin position="110"/>
        <end position="129"/>
    </location>
</feature>
<feature type="domain" description="CSC1/OSCA1-like N-terminal transmembrane" evidence="11">
    <location>
        <begin position="25"/>
        <end position="177"/>
    </location>
</feature>
<dbReference type="Pfam" id="PF02714">
    <property type="entry name" value="RSN1_7TM"/>
    <property type="match status" value="1"/>
</dbReference>
<evidence type="ECO:0000256" key="9">
    <source>
        <dbReference type="SAM" id="Phobius"/>
    </source>
</evidence>